<evidence type="ECO:0000313" key="2">
    <source>
        <dbReference type="EMBL" id="EME47676.1"/>
    </source>
</evidence>
<keyword evidence="3" id="KW-1185">Reference proteome</keyword>
<dbReference type="InterPro" id="IPR036812">
    <property type="entry name" value="NAD(P)_OxRdtase_dom_sf"/>
</dbReference>
<reference evidence="2 3" key="2">
    <citation type="journal article" date="2012" name="PLoS Pathog.">
        <title>Diverse lifestyles and strategies of plant pathogenesis encoded in the genomes of eighteen Dothideomycetes fungi.</title>
        <authorList>
            <person name="Ohm R.A."/>
            <person name="Feau N."/>
            <person name="Henrissat B."/>
            <person name="Schoch C.L."/>
            <person name="Horwitz B.A."/>
            <person name="Barry K.W."/>
            <person name="Condon B.J."/>
            <person name="Copeland A.C."/>
            <person name="Dhillon B."/>
            <person name="Glaser F."/>
            <person name="Hesse C.N."/>
            <person name="Kosti I."/>
            <person name="LaButti K."/>
            <person name="Lindquist E.A."/>
            <person name="Lucas S."/>
            <person name="Salamov A.A."/>
            <person name="Bradshaw R.E."/>
            <person name="Ciuffetti L."/>
            <person name="Hamelin R.C."/>
            <person name="Kema G.H.J."/>
            <person name="Lawrence C."/>
            <person name="Scott J.A."/>
            <person name="Spatafora J.W."/>
            <person name="Turgeon B.G."/>
            <person name="de Wit P.J.G.M."/>
            <person name="Zhong S."/>
            <person name="Goodwin S.B."/>
            <person name="Grigoriev I.V."/>
        </authorList>
    </citation>
    <scope>NUCLEOTIDE SEQUENCE [LARGE SCALE GENOMIC DNA]</scope>
    <source>
        <strain evidence="3">NZE10 / CBS 128990</strain>
    </source>
</reference>
<feature type="region of interest" description="Disordered" evidence="1">
    <location>
        <begin position="135"/>
        <end position="155"/>
    </location>
</feature>
<sequence length="177" mass="20346">MTRIDTTARYQDGELEKIIGRSSLPKDFEIDTKILKSDLKARRHRNGPSTNSLKVILNLSQVNTIYYRAPDFIIPIAVQARALNDQYKESRFKPSTFHGQYHLLCRSHEENLIPLLRRHNIHYAGYSPYPPGEGVGMGSSHVQTSPKTIRKPGAGSRCRRRLQRGMDVIVCMRRWTN</sequence>
<gene>
    <name evidence="2" type="ORF">DOTSEDRAFT_69585</name>
</gene>
<dbReference type="HOGENOM" id="CLU_1517821_0_0_1"/>
<dbReference type="SUPFAM" id="SSF51430">
    <property type="entry name" value="NAD(P)-linked oxidoreductase"/>
    <property type="match status" value="1"/>
</dbReference>
<organism evidence="2 3">
    <name type="scientific">Dothistroma septosporum (strain NZE10 / CBS 128990)</name>
    <name type="common">Red band needle blight fungus</name>
    <name type="synonym">Mycosphaerella pini</name>
    <dbReference type="NCBI Taxonomy" id="675120"/>
    <lineage>
        <taxon>Eukaryota</taxon>
        <taxon>Fungi</taxon>
        <taxon>Dikarya</taxon>
        <taxon>Ascomycota</taxon>
        <taxon>Pezizomycotina</taxon>
        <taxon>Dothideomycetes</taxon>
        <taxon>Dothideomycetidae</taxon>
        <taxon>Mycosphaerellales</taxon>
        <taxon>Mycosphaerellaceae</taxon>
        <taxon>Dothistroma</taxon>
    </lineage>
</organism>
<protein>
    <recommendedName>
        <fullName evidence="4">NADP-dependent oxidoreductase domain-containing protein</fullName>
    </recommendedName>
</protein>
<name>N1PW11_DOTSN</name>
<dbReference type="Proteomes" id="UP000016933">
    <property type="component" value="Unassembled WGS sequence"/>
</dbReference>
<dbReference type="Gene3D" id="3.20.20.100">
    <property type="entry name" value="NADP-dependent oxidoreductase domain"/>
    <property type="match status" value="1"/>
</dbReference>
<dbReference type="EMBL" id="KB446536">
    <property type="protein sequence ID" value="EME47676.1"/>
    <property type="molecule type" value="Genomic_DNA"/>
</dbReference>
<reference evidence="3" key="1">
    <citation type="journal article" date="2012" name="PLoS Genet.">
        <title>The genomes of the fungal plant pathogens Cladosporium fulvum and Dothistroma septosporum reveal adaptation to different hosts and lifestyles but also signatures of common ancestry.</title>
        <authorList>
            <person name="de Wit P.J.G.M."/>
            <person name="van der Burgt A."/>
            <person name="Oekmen B."/>
            <person name="Stergiopoulos I."/>
            <person name="Abd-Elsalam K.A."/>
            <person name="Aerts A.L."/>
            <person name="Bahkali A.H."/>
            <person name="Beenen H.G."/>
            <person name="Chettri P."/>
            <person name="Cox M.P."/>
            <person name="Datema E."/>
            <person name="de Vries R.P."/>
            <person name="Dhillon B."/>
            <person name="Ganley A.R."/>
            <person name="Griffiths S.A."/>
            <person name="Guo Y."/>
            <person name="Hamelin R.C."/>
            <person name="Henrissat B."/>
            <person name="Kabir M.S."/>
            <person name="Jashni M.K."/>
            <person name="Kema G."/>
            <person name="Klaubauf S."/>
            <person name="Lapidus A."/>
            <person name="Levasseur A."/>
            <person name="Lindquist E."/>
            <person name="Mehrabi R."/>
            <person name="Ohm R.A."/>
            <person name="Owen T.J."/>
            <person name="Salamov A."/>
            <person name="Schwelm A."/>
            <person name="Schijlen E."/>
            <person name="Sun H."/>
            <person name="van den Burg H.A."/>
            <person name="van Ham R.C.H.J."/>
            <person name="Zhang S."/>
            <person name="Goodwin S.B."/>
            <person name="Grigoriev I.V."/>
            <person name="Collemare J."/>
            <person name="Bradshaw R.E."/>
        </authorList>
    </citation>
    <scope>NUCLEOTIDE SEQUENCE [LARGE SCALE GENOMIC DNA]</scope>
    <source>
        <strain evidence="3">NZE10 / CBS 128990</strain>
    </source>
</reference>
<dbReference type="AlphaFoldDB" id="N1PW11"/>
<dbReference type="STRING" id="675120.N1PW11"/>
<evidence type="ECO:0008006" key="4">
    <source>
        <dbReference type="Google" id="ProtNLM"/>
    </source>
</evidence>
<dbReference type="OrthoDB" id="48988at2759"/>
<evidence type="ECO:0000313" key="3">
    <source>
        <dbReference type="Proteomes" id="UP000016933"/>
    </source>
</evidence>
<accession>N1PW11</accession>
<proteinExistence type="predicted"/>
<evidence type="ECO:0000256" key="1">
    <source>
        <dbReference type="SAM" id="MobiDB-lite"/>
    </source>
</evidence>